<dbReference type="InterPro" id="IPR003020">
    <property type="entry name" value="HCO3_transpt_euk"/>
</dbReference>
<feature type="compositionally biased region" description="Polar residues" evidence="10">
    <location>
        <begin position="1234"/>
        <end position="1249"/>
    </location>
</feature>
<feature type="transmembrane region" description="Helical" evidence="9">
    <location>
        <begin position="617"/>
        <end position="637"/>
    </location>
</feature>
<dbReference type="SUPFAM" id="SSF55804">
    <property type="entry name" value="Phoshotransferase/anion transport protein"/>
    <property type="match status" value="2"/>
</dbReference>
<dbReference type="FunFam" id="3.40.930.10:FF:000020">
    <property type="entry name" value="Anion exchange protein"/>
    <property type="match status" value="1"/>
</dbReference>
<dbReference type="PANTHER" id="PTHR11453">
    <property type="entry name" value="ANION EXCHANGE PROTEIN"/>
    <property type="match status" value="1"/>
</dbReference>
<keyword evidence="8 9" id="KW-0472">Membrane</keyword>
<feature type="compositionally biased region" description="Basic and acidic residues" evidence="10">
    <location>
        <begin position="1182"/>
        <end position="1195"/>
    </location>
</feature>
<evidence type="ECO:0000256" key="2">
    <source>
        <dbReference type="ARBA" id="ARBA00010993"/>
    </source>
</evidence>
<feature type="compositionally biased region" description="Polar residues" evidence="10">
    <location>
        <begin position="1272"/>
        <end position="1283"/>
    </location>
</feature>
<feature type="transmembrane region" description="Helical" evidence="9">
    <location>
        <begin position="589"/>
        <end position="610"/>
    </location>
</feature>
<dbReference type="PANTHER" id="PTHR11453:SF36">
    <property type="entry name" value="ANION EXCHANGE PROTEIN"/>
    <property type="match status" value="1"/>
</dbReference>
<comment type="caution">
    <text evidence="13">The sequence shown here is derived from an EMBL/GenBank/DDBJ whole genome shotgun (WGS) entry which is preliminary data.</text>
</comment>
<dbReference type="Gene3D" id="3.40.930.10">
    <property type="entry name" value="Mannitol-specific EII, Chain A"/>
    <property type="match status" value="2"/>
</dbReference>
<dbReference type="Proteomes" id="UP000663845">
    <property type="component" value="Unassembled WGS sequence"/>
</dbReference>
<organism evidence="13 14">
    <name type="scientific">Adineta steineri</name>
    <dbReference type="NCBI Taxonomy" id="433720"/>
    <lineage>
        <taxon>Eukaryota</taxon>
        <taxon>Metazoa</taxon>
        <taxon>Spiralia</taxon>
        <taxon>Gnathifera</taxon>
        <taxon>Rotifera</taxon>
        <taxon>Eurotatoria</taxon>
        <taxon>Bdelloidea</taxon>
        <taxon>Adinetida</taxon>
        <taxon>Adinetidae</taxon>
        <taxon>Adineta</taxon>
    </lineage>
</organism>
<feature type="domain" description="Band 3 cytoplasmic" evidence="12">
    <location>
        <begin position="405"/>
        <end position="513"/>
    </location>
</feature>
<dbReference type="InterPro" id="IPR003024">
    <property type="entry name" value="Na/HCO3_transpt"/>
</dbReference>
<evidence type="ECO:0000256" key="6">
    <source>
        <dbReference type="ARBA" id="ARBA00022989"/>
    </source>
</evidence>
<dbReference type="Pfam" id="PF00955">
    <property type="entry name" value="HCO3_cotransp"/>
    <property type="match status" value="1"/>
</dbReference>
<feature type="transmembrane region" description="Helical" evidence="9">
    <location>
        <begin position="790"/>
        <end position="808"/>
    </location>
</feature>
<feature type="transmembrane region" description="Helical" evidence="9">
    <location>
        <begin position="876"/>
        <end position="895"/>
    </location>
</feature>
<protein>
    <recommendedName>
        <fullName evidence="9">Anion exchange protein</fullName>
    </recommendedName>
</protein>
<dbReference type="PRINTS" id="PR01232">
    <property type="entry name" value="NAHCO3TRSPRT"/>
</dbReference>
<feature type="domain" description="Bicarbonate transporter-like transmembrane" evidence="11">
    <location>
        <begin position="560"/>
        <end position="1106"/>
    </location>
</feature>
<gene>
    <name evidence="13" type="ORF">JYZ213_LOCUS24138</name>
</gene>
<reference evidence="13" key="1">
    <citation type="submission" date="2021-02" db="EMBL/GenBank/DDBJ databases">
        <authorList>
            <person name="Nowell W R."/>
        </authorList>
    </citation>
    <scope>NUCLEOTIDE SEQUENCE</scope>
</reference>
<evidence type="ECO:0000259" key="12">
    <source>
        <dbReference type="Pfam" id="PF07565"/>
    </source>
</evidence>
<feature type="transmembrane region" description="Helical" evidence="9">
    <location>
        <begin position="1002"/>
        <end position="1028"/>
    </location>
</feature>
<feature type="compositionally biased region" description="Pro residues" evidence="10">
    <location>
        <begin position="1"/>
        <end position="12"/>
    </location>
</feature>
<evidence type="ECO:0000256" key="8">
    <source>
        <dbReference type="ARBA" id="ARBA00023136"/>
    </source>
</evidence>
<evidence type="ECO:0000256" key="3">
    <source>
        <dbReference type="ARBA" id="ARBA00022448"/>
    </source>
</evidence>
<dbReference type="PRINTS" id="PR01231">
    <property type="entry name" value="HCO3TRNSPORT"/>
</dbReference>
<feature type="compositionally biased region" description="Polar residues" evidence="10">
    <location>
        <begin position="294"/>
        <end position="309"/>
    </location>
</feature>
<sequence length="1283" mass="144222">MSDPLGGPPPYSPLATKRDHITSDTSSTSNIPISDFRRNEARPIITDDNDRHKSIYHQPTLSTYNPTEQRRKKRHRRSRPLIESSEMPFKAIPSHESNDSTHIDNPSARVQFLLGDEDQDDDDEEHKPHDLFIELNELVTDGEKLNEAGEPVDQGWKETARWVKFEEDVESGGRWSKPHVATLSLHSLLELRNFISKGSVILDMHAEQLPVMIDIILDDLIANELLSVEKRSIVRSALLLKHVHQHEKEFHRHLHAQEIKKPLPFTRSLAEFSRNRSQKDVTITSVDQIAPSLGANNSASTVNTTQTPGHNIKVGGGEQSKSKLHENEETAVGLTAAESRAKINMHFMKKVPPNAEATNVLVGAVDFLQTPIYAFVRLSKGVTLPDLIEVPLPTRFLFILLGPFPPNAEATNVLVGAVDFLQTPIYAFVRLSKGVTLPDLIEVPLPTRFLFILLGPCNEHLRYHEVGRSIATLMADEIFHDVAYRARNRDDLLAGIDDFLDHVTVLPPGEWDPRTRIEPPKSVPNKEDRLDRTKINGVTQMKESEHAEHELDPSLMRTGRFCGGLINDIKRKAPFFWSDITDVVSFQSVAAIIFLYFACLSPIITFGGLLSKATDNNMAAIESLLSGAICGCLYHLFAGQPLTILGSTGPVLVFETIVNTFCTSHGHDYMNFRCWIGLWTAAILLIMVVTDASYLVKYITRFTEESFAALIGIIFVYEAFDKMIEINQAVPVRLHTTDALPSNCSCTLFNGTQISTNSTLTLTECYKKQAYDFVGYGCQNIKNKNYVPDVFFFSIILFLSTFVLAYTLKSFKFSRFLPMGIRSKISDFGVVLAIFINVFFDYMIGLDTPKLTVPQKFETTKEGRGWIINPFGKNHVYMWLAALLPALLATILIFMDQQITAVIINRKENKLKKGCGYHLDLLIVAVCIAVNSVLGLPWFVAATVLSINHVIALKLESETAAPGEKAKFLGVREQRVTGFIVFLFIGLSIFLTKFLGLIPMPVLYGVFLYMGISSMKEIQLISRILLIFMPEKYQPDYVYLRHVRTRRVHMFTLIQLSCLALLWIIKSIKKISILFPIMVLALVGARKVMDYIFTQRELGYLDDVMPEVVKKEIEERKNSSIEEEDGTKTPGTITFDGEIRIPVGDGKVMKVPTENVEINTSTGVINFSEEVGKTFLWKSISKTKDKEPATPDRKASSQKQPNSDKASRSSALKKRIRKLSLNFLGPDEDRPLVNPTNDSSSNQFNQQLPSIVIEQPETSFSSDNNEQRRRTSSTTSNNIDTKL</sequence>
<evidence type="ECO:0000256" key="10">
    <source>
        <dbReference type="SAM" id="MobiDB-lite"/>
    </source>
</evidence>
<keyword evidence="5 9" id="KW-0812">Transmembrane</keyword>
<proteinExistence type="inferred from homology"/>
<comment type="similarity">
    <text evidence="2 9">Belongs to the anion exchanger (TC 2.A.31) family.</text>
</comment>
<dbReference type="GO" id="GO:0005452">
    <property type="term" value="F:solute:inorganic anion antiporter activity"/>
    <property type="evidence" value="ECO:0007669"/>
    <property type="project" value="InterPro"/>
</dbReference>
<evidence type="ECO:0000256" key="7">
    <source>
        <dbReference type="ARBA" id="ARBA00023065"/>
    </source>
</evidence>
<keyword evidence="3 9" id="KW-0813">Transport</keyword>
<comment type="subcellular location">
    <subcellularLocation>
        <location evidence="1">Basolateral cell membrane</location>
        <topology evidence="1">Multi-pass membrane protein</topology>
    </subcellularLocation>
    <subcellularLocation>
        <location evidence="9">Membrane</location>
        <topology evidence="9">Multi-pass membrane protein</topology>
    </subcellularLocation>
</comment>
<feature type="compositionally biased region" description="Polar residues" evidence="10">
    <location>
        <begin position="1197"/>
        <end position="1210"/>
    </location>
</feature>
<name>A0A814SRN8_9BILA</name>
<dbReference type="Gene3D" id="1.10.287.570">
    <property type="entry name" value="Helical hairpin bin"/>
    <property type="match status" value="1"/>
</dbReference>
<feature type="region of interest" description="Disordered" evidence="10">
    <location>
        <begin position="294"/>
        <end position="325"/>
    </location>
</feature>
<comment type="caution">
    <text evidence="9">Lacks conserved residue(s) required for the propagation of feature annotation.</text>
</comment>
<dbReference type="GO" id="GO:0008509">
    <property type="term" value="F:monoatomic anion transmembrane transporter activity"/>
    <property type="evidence" value="ECO:0007669"/>
    <property type="project" value="InterPro"/>
</dbReference>
<dbReference type="NCBIfam" id="TIGR00834">
    <property type="entry name" value="ae"/>
    <property type="match status" value="1"/>
</dbReference>
<dbReference type="GO" id="GO:0008510">
    <property type="term" value="F:sodium:bicarbonate symporter activity"/>
    <property type="evidence" value="ECO:0007669"/>
    <property type="project" value="TreeGrafter"/>
</dbReference>
<dbReference type="Pfam" id="PF07565">
    <property type="entry name" value="Band_3_cyto"/>
    <property type="match status" value="2"/>
</dbReference>
<dbReference type="InterPro" id="IPR013769">
    <property type="entry name" value="Band3_cytoplasmic_dom"/>
</dbReference>
<keyword evidence="4" id="KW-1003">Cell membrane</keyword>
<evidence type="ECO:0000256" key="9">
    <source>
        <dbReference type="RuleBase" id="RU362035"/>
    </source>
</evidence>
<feature type="transmembrane region" description="Helical" evidence="9">
    <location>
        <begin position="674"/>
        <end position="696"/>
    </location>
</feature>
<feature type="compositionally biased region" description="Polar residues" evidence="10">
    <location>
        <begin position="23"/>
        <end position="32"/>
    </location>
</feature>
<feature type="region of interest" description="Disordered" evidence="10">
    <location>
        <begin position="1182"/>
        <end position="1283"/>
    </location>
</feature>
<keyword evidence="7 9" id="KW-0406">Ion transport</keyword>
<dbReference type="FunFam" id="1.10.287.570:FF:000001">
    <property type="entry name" value="Anion exchange protein"/>
    <property type="match status" value="1"/>
</dbReference>
<dbReference type="GO" id="GO:0051453">
    <property type="term" value="P:regulation of intracellular pH"/>
    <property type="evidence" value="ECO:0007669"/>
    <property type="project" value="TreeGrafter"/>
</dbReference>
<dbReference type="InterPro" id="IPR016152">
    <property type="entry name" value="PTrfase/Anion_transptr"/>
</dbReference>
<evidence type="ECO:0000256" key="1">
    <source>
        <dbReference type="ARBA" id="ARBA00004554"/>
    </source>
</evidence>
<feature type="transmembrane region" description="Helical" evidence="9">
    <location>
        <begin position="976"/>
        <end position="996"/>
    </location>
</feature>
<evidence type="ECO:0000313" key="14">
    <source>
        <dbReference type="Proteomes" id="UP000663845"/>
    </source>
</evidence>
<dbReference type="EMBL" id="CAJNOG010000293">
    <property type="protein sequence ID" value="CAF1151663.1"/>
    <property type="molecule type" value="Genomic_DNA"/>
</dbReference>
<evidence type="ECO:0000256" key="4">
    <source>
        <dbReference type="ARBA" id="ARBA00022475"/>
    </source>
</evidence>
<feature type="transmembrane region" description="Helical" evidence="9">
    <location>
        <begin position="1048"/>
        <end position="1065"/>
    </location>
</feature>
<feature type="compositionally biased region" description="Polar residues" evidence="10">
    <location>
        <begin position="57"/>
        <end position="67"/>
    </location>
</feature>
<feature type="domain" description="Band 3 cytoplasmic" evidence="12">
    <location>
        <begin position="129"/>
        <end position="403"/>
    </location>
</feature>
<feature type="transmembrane region" description="Helical" evidence="9">
    <location>
        <begin position="828"/>
        <end position="846"/>
    </location>
</feature>
<dbReference type="GO" id="GO:0016323">
    <property type="term" value="C:basolateral plasma membrane"/>
    <property type="evidence" value="ECO:0007669"/>
    <property type="project" value="UniProtKB-SubCell"/>
</dbReference>
<feature type="region of interest" description="Disordered" evidence="10">
    <location>
        <begin position="1"/>
        <end position="86"/>
    </location>
</feature>
<evidence type="ECO:0000256" key="5">
    <source>
        <dbReference type="ARBA" id="ARBA00022692"/>
    </source>
</evidence>
<keyword evidence="6 9" id="KW-1133">Transmembrane helix</keyword>
<dbReference type="InterPro" id="IPR011531">
    <property type="entry name" value="HCO3_transpt-like_TM_dom"/>
</dbReference>
<evidence type="ECO:0000313" key="13">
    <source>
        <dbReference type="EMBL" id="CAF1151663.1"/>
    </source>
</evidence>
<accession>A0A814SRN8</accession>
<evidence type="ECO:0000259" key="11">
    <source>
        <dbReference type="Pfam" id="PF00955"/>
    </source>
</evidence>
<feature type="compositionally biased region" description="Basic residues" evidence="10">
    <location>
        <begin position="70"/>
        <end position="79"/>
    </location>
</feature>